<sequence length="539" mass="58070">MASSKITYYESNTYIVYMGNGKVDEVSALSLYTSMLQEVVDSKAAERPILHHYKRSFNGFVVKLTDEEVKRIADTEMDGVVSVFPNEMKQLHTTSKIVGAKYYKTDGTFSPEDLRSPRDSNGHGAYVASTAAGMPVDMPSMLGFGLGTARGAIPSARIAVYKVCWVGCAAADILAAFDDATADGVDILSGSLGGPANRKYFDDSVDIGAFHAMTNGILTVTSAGNSGPSPATLSNFSSWSISVGASTMDRKFVTKVELGDRKKYEGVSINTFDLKGDMYPLIYSRDAANTSGGSSLARFCSPNTLDPKLVKGKIVLCDGDFSSIATTSTFLAVAVRVLTQGETRRDYTSIFPLPGSYLNSHDGPNTSIYLNSTRDPTATIFRSEEVKNTLAPAVVSFSSRGPNRLTPDILKGYPTRFLRRVTGDNSGCPETTNATTRDLNYPSFALQTQLAKPTNATFKRTVTNVGSSVSTYKATVTVSSQGLKIQVNHSVLSFTSVGQKKTFELSIEGTIEEPIVSASLVWNDGNFQVRSPIAIYHIE</sequence>
<evidence type="ECO:0000313" key="2">
    <source>
        <dbReference type="Proteomes" id="UP000828941"/>
    </source>
</evidence>
<dbReference type="EMBL" id="CM039436">
    <property type="protein sequence ID" value="KAI4313540.1"/>
    <property type="molecule type" value="Genomic_DNA"/>
</dbReference>
<keyword evidence="2" id="KW-1185">Reference proteome</keyword>
<name>A0ACB9LQ51_BAUVA</name>
<comment type="caution">
    <text evidence="1">The sequence shown here is derived from an EMBL/GenBank/DDBJ whole genome shotgun (WGS) entry which is preliminary data.</text>
</comment>
<dbReference type="Proteomes" id="UP000828941">
    <property type="component" value="Chromosome 11"/>
</dbReference>
<gene>
    <name evidence="1" type="ORF">L6164_026513</name>
</gene>
<reference evidence="1 2" key="1">
    <citation type="journal article" date="2022" name="DNA Res.">
        <title>Chromosomal-level genome assembly of the orchid tree Bauhinia variegata (Leguminosae; Cercidoideae) supports the allotetraploid origin hypothesis of Bauhinia.</title>
        <authorList>
            <person name="Zhong Y."/>
            <person name="Chen Y."/>
            <person name="Zheng D."/>
            <person name="Pang J."/>
            <person name="Liu Y."/>
            <person name="Luo S."/>
            <person name="Meng S."/>
            <person name="Qian L."/>
            <person name="Wei D."/>
            <person name="Dai S."/>
            <person name="Zhou R."/>
        </authorList>
    </citation>
    <scope>NUCLEOTIDE SEQUENCE [LARGE SCALE GENOMIC DNA]</scope>
    <source>
        <strain evidence="1">BV-YZ2020</strain>
    </source>
</reference>
<proteinExistence type="predicted"/>
<protein>
    <submittedName>
        <fullName evidence="1">Uncharacterized protein</fullName>
    </submittedName>
</protein>
<evidence type="ECO:0000313" key="1">
    <source>
        <dbReference type="EMBL" id="KAI4313540.1"/>
    </source>
</evidence>
<accession>A0ACB9LQ51</accession>
<organism evidence="1 2">
    <name type="scientific">Bauhinia variegata</name>
    <name type="common">Purple orchid tree</name>
    <name type="synonym">Phanera variegata</name>
    <dbReference type="NCBI Taxonomy" id="167791"/>
    <lineage>
        <taxon>Eukaryota</taxon>
        <taxon>Viridiplantae</taxon>
        <taxon>Streptophyta</taxon>
        <taxon>Embryophyta</taxon>
        <taxon>Tracheophyta</taxon>
        <taxon>Spermatophyta</taxon>
        <taxon>Magnoliopsida</taxon>
        <taxon>eudicotyledons</taxon>
        <taxon>Gunneridae</taxon>
        <taxon>Pentapetalae</taxon>
        <taxon>rosids</taxon>
        <taxon>fabids</taxon>
        <taxon>Fabales</taxon>
        <taxon>Fabaceae</taxon>
        <taxon>Cercidoideae</taxon>
        <taxon>Cercideae</taxon>
        <taxon>Bauhiniinae</taxon>
        <taxon>Bauhinia</taxon>
    </lineage>
</organism>